<gene>
    <name evidence="2" type="ORF">ACFSDX_10915</name>
</gene>
<reference evidence="3" key="1">
    <citation type="journal article" date="2019" name="Int. J. Syst. Evol. Microbiol.">
        <title>The Global Catalogue of Microorganisms (GCM) 10K type strain sequencing project: providing services to taxonomists for standard genome sequencing and annotation.</title>
        <authorList>
            <consortium name="The Broad Institute Genomics Platform"/>
            <consortium name="The Broad Institute Genome Sequencing Center for Infectious Disease"/>
            <person name="Wu L."/>
            <person name="Ma J."/>
        </authorList>
    </citation>
    <scope>NUCLEOTIDE SEQUENCE [LARGE SCALE GENOMIC DNA]</scope>
    <source>
        <strain evidence="3">CGMCC 1.15795</strain>
    </source>
</reference>
<dbReference type="EMBL" id="JBHUFD010000003">
    <property type="protein sequence ID" value="MFD1872941.1"/>
    <property type="molecule type" value="Genomic_DNA"/>
</dbReference>
<keyword evidence="3" id="KW-1185">Reference proteome</keyword>
<organism evidence="2 3">
    <name type="scientific">Hymenobacter bucti</name>
    <dbReference type="NCBI Taxonomy" id="1844114"/>
    <lineage>
        <taxon>Bacteria</taxon>
        <taxon>Pseudomonadati</taxon>
        <taxon>Bacteroidota</taxon>
        <taxon>Cytophagia</taxon>
        <taxon>Cytophagales</taxon>
        <taxon>Hymenobacteraceae</taxon>
        <taxon>Hymenobacter</taxon>
    </lineage>
</organism>
<accession>A0ABW4QTN4</accession>
<evidence type="ECO:0000313" key="2">
    <source>
        <dbReference type="EMBL" id="MFD1872941.1"/>
    </source>
</evidence>
<feature type="domain" description="DUF7674" evidence="1">
    <location>
        <begin position="8"/>
        <end position="109"/>
    </location>
</feature>
<dbReference type="Proteomes" id="UP001597197">
    <property type="component" value="Unassembled WGS sequence"/>
</dbReference>
<comment type="caution">
    <text evidence="2">The sequence shown here is derived from an EMBL/GenBank/DDBJ whole genome shotgun (WGS) entry which is preliminary data.</text>
</comment>
<dbReference type="InterPro" id="IPR056091">
    <property type="entry name" value="DUF7674"/>
</dbReference>
<evidence type="ECO:0000313" key="3">
    <source>
        <dbReference type="Proteomes" id="UP001597197"/>
    </source>
</evidence>
<dbReference type="Pfam" id="PF24722">
    <property type="entry name" value="DUF7674"/>
    <property type="match status" value="1"/>
</dbReference>
<evidence type="ECO:0000259" key="1">
    <source>
        <dbReference type="Pfam" id="PF24722"/>
    </source>
</evidence>
<sequence>MLPLQIADELTIVFPGLGRELHAPATMASLAAQLARFAAFTRGALRGEQLGLLEHCFTVADRLLQQADDELVAAFQDAYFPCLHLDVQPCGERLARQLMPVALYLSYARYQYVAAHRPA</sequence>
<name>A0ABW4QTN4_9BACT</name>
<protein>
    <recommendedName>
        <fullName evidence="1">DUF7674 domain-containing protein</fullName>
    </recommendedName>
</protein>
<proteinExistence type="predicted"/>
<dbReference type="RefSeq" id="WP_382313423.1">
    <property type="nucleotide sequence ID" value="NZ_JBHUFD010000003.1"/>
</dbReference>